<evidence type="ECO:0000256" key="1">
    <source>
        <dbReference type="ARBA" id="ARBA00008738"/>
    </source>
</evidence>
<dbReference type="GO" id="GO:0036126">
    <property type="term" value="C:sperm flagellum"/>
    <property type="evidence" value="ECO:0007669"/>
    <property type="project" value="Ensembl"/>
</dbReference>
<evidence type="ECO:0000256" key="2">
    <source>
        <dbReference type="SAM" id="MobiDB-lite"/>
    </source>
</evidence>
<organism evidence="3 4">
    <name type="scientific">Sphenodon punctatus</name>
    <name type="common">Tuatara</name>
    <name type="synonym">Hatteria punctata</name>
    <dbReference type="NCBI Taxonomy" id="8508"/>
    <lineage>
        <taxon>Eukaryota</taxon>
        <taxon>Metazoa</taxon>
        <taxon>Chordata</taxon>
        <taxon>Craniata</taxon>
        <taxon>Vertebrata</taxon>
        <taxon>Euteleostomi</taxon>
        <taxon>Lepidosauria</taxon>
        <taxon>Sphenodontia</taxon>
        <taxon>Sphenodontidae</taxon>
        <taxon>Sphenodon</taxon>
    </lineage>
</organism>
<feature type="region of interest" description="Disordered" evidence="2">
    <location>
        <begin position="247"/>
        <end position="276"/>
    </location>
</feature>
<keyword evidence="4" id="KW-1185">Reference proteome</keyword>
<dbReference type="GeneTree" id="ENSGT00390000007252"/>
<reference evidence="3" key="1">
    <citation type="submission" date="2025-08" db="UniProtKB">
        <authorList>
            <consortium name="Ensembl"/>
        </authorList>
    </citation>
    <scope>IDENTIFICATION</scope>
</reference>
<feature type="region of interest" description="Disordered" evidence="2">
    <location>
        <begin position="436"/>
        <end position="467"/>
    </location>
</feature>
<dbReference type="AlphaFoldDB" id="A0A8D0LCA4"/>
<dbReference type="InterPro" id="IPR033336">
    <property type="entry name" value="SAXO1/2"/>
</dbReference>
<dbReference type="GO" id="GO:0008017">
    <property type="term" value="F:microtubule binding"/>
    <property type="evidence" value="ECO:0007669"/>
    <property type="project" value="Ensembl"/>
</dbReference>
<dbReference type="PANTHER" id="PTHR31516">
    <property type="entry name" value="STABILIZER OF AXONEMAL MICROTUBULES 2"/>
    <property type="match status" value="1"/>
</dbReference>
<dbReference type="Proteomes" id="UP000694392">
    <property type="component" value="Unplaced"/>
</dbReference>
<dbReference type="Ensembl" id="ENSSPUT00000024870.1">
    <property type="protein sequence ID" value="ENSSPUP00000023319.1"/>
    <property type="gene ID" value="ENSSPUG00000017885.1"/>
</dbReference>
<dbReference type="PANTHER" id="PTHR31516:SF9">
    <property type="entry name" value="STABILIZER OF AXONEMAL MICROTUBULES 1"/>
    <property type="match status" value="1"/>
</dbReference>
<sequence>VAQWTGSLFCPLCERHHCPQLPTRIFEKSEKPCLLSEYQEKYPLYQNPHLRDSFKPKAEYKKQLVPMEGKSTFQRDYVAHDVKPVKLRPPEAYIKSDENMDLTSTYKQDYNPYLICRVPPCLPRETKYTSDEKMTTIPTYRGDYVPWNQPRRAMIKPVNSYHPSEAKFDYRTTVQDDYFYKGPVVTQSCKPLAKAHMTKIPLEDVTNYKLSYVPHPVEKRFVHEKAKYKPSDVPFEGLTTQKISYKGLPGDPAKSMKPPYNLPNRDIPFSSSTEEPAVYVPPSEKMDLHTTTQTDYPYHKGQPAKSCKPLAQIKRHTVPFDTCSTMKEAYKPWHSQRVKPIMPVSKLTLPVEPLDTLTTVRAHYVPHPPAHTKSCKPDWPAARTHIPLEAKTIYTTSYTPKEIITCLASYKEPPGYVFQEVDDAGHRQYSPILEAHRSLTTKSRESRGSLSGSAVNHTSRNQLALTA</sequence>
<comment type="similarity">
    <text evidence="1">Belongs to the FAM154 family.</text>
</comment>
<dbReference type="GO" id="GO:0045724">
    <property type="term" value="P:positive regulation of cilium assembly"/>
    <property type="evidence" value="ECO:0007669"/>
    <property type="project" value="Ensembl"/>
</dbReference>
<protein>
    <submittedName>
        <fullName evidence="3">Stabilizer of axonemal microtubules 1</fullName>
    </submittedName>
</protein>
<gene>
    <name evidence="3" type="primary">SAXO1</name>
</gene>
<reference evidence="3" key="2">
    <citation type="submission" date="2025-09" db="UniProtKB">
        <authorList>
            <consortium name="Ensembl"/>
        </authorList>
    </citation>
    <scope>IDENTIFICATION</scope>
</reference>
<feature type="compositionally biased region" description="Polar residues" evidence="2">
    <location>
        <begin position="448"/>
        <end position="467"/>
    </location>
</feature>
<accession>A0A8D0LCA4</accession>
<dbReference type="GO" id="GO:0005879">
    <property type="term" value="C:axonemal microtubule"/>
    <property type="evidence" value="ECO:0007669"/>
    <property type="project" value="Ensembl"/>
</dbReference>
<dbReference type="GO" id="GO:0050821">
    <property type="term" value="P:protein stabilization"/>
    <property type="evidence" value="ECO:0007669"/>
    <property type="project" value="Ensembl"/>
</dbReference>
<name>A0A8D0LCA4_SPHPU</name>
<proteinExistence type="inferred from homology"/>
<dbReference type="GO" id="GO:0009631">
    <property type="term" value="P:cold acclimation"/>
    <property type="evidence" value="ECO:0007669"/>
    <property type="project" value="Ensembl"/>
</dbReference>
<dbReference type="OMA" id="KQPVPME"/>
<evidence type="ECO:0000313" key="4">
    <source>
        <dbReference type="Proteomes" id="UP000694392"/>
    </source>
</evidence>
<dbReference type="Pfam" id="PF05217">
    <property type="entry name" value="SAXO1-2"/>
    <property type="match status" value="1"/>
</dbReference>
<dbReference type="GO" id="GO:0005814">
    <property type="term" value="C:centriole"/>
    <property type="evidence" value="ECO:0007669"/>
    <property type="project" value="Ensembl"/>
</dbReference>
<feature type="compositionally biased region" description="Basic and acidic residues" evidence="2">
    <location>
        <begin position="436"/>
        <end position="447"/>
    </location>
</feature>
<evidence type="ECO:0000313" key="3">
    <source>
        <dbReference type="Ensembl" id="ENSSPUP00000023319.1"/>
    </source>
</evidence>
<dbReference type="GO" id="GO:0036064">
    <property type="term" value="C:ciliary basal body"/>
    <property type="evidence" value="ECO:0007669"/>
    <property type="project" value="Ensembl"/>
</dbReference>
<dbReference type="GO" id="GO:0070417">
    <property type="term" value="P:cellular response to cold"/>
    <property type="evidence" value="ECO:0007669"/>
    <property type="project" value="Ensembl"/>
</dbReference>